<evidence type="ECO:0000313" key="3">
    <source>
        <dbReference type="EMBL" id="XBH02932.1"/>
    </source>
</evidence>
<proteinExistence type="predicted"/>
<dbReference type="InterPro" id="IPR007368">
    <property type="entry name" value="DUF434"/>
</dbReference>
<dbReference type="AlphaFoldDB" id="A0AAU7CBT5"/>
<organism evidence="3">
    <name type="scientific">Singulisphaera sp. Ch08</name>
    <dbReference type="NCBI Taxonomy" id="3120278"/>
    <lineage>
        <taxon>Bacteria</taxon>
        <taxon>Pseudomonadati</taxon>
        <taxon>Planctomycetota</taxon>
        <taxon>Planctomycetia</taxon>
        <taxon>Isosphaerales</taxon>
        <taxon>Isosphaeraceae</taxon>
        <taxon>Singulisphaera</taxon>
    </lineage>
</organism>
<dbReference type="PANTHER" id="PTHR42252:SF1">
    <property type="entry name" value="DUF434 DOMAIN-CONTAINING PROTEIN"/>
    <property type="match status" value="1"/>
</dbReference>
<reference evidence="3" key="1">
    <citation type="submission" date="2024-05" db="EMBL/GenBank/DDBJ databases">
        <title>Planctomycetes of the genus Singulisphaera possess chitinolytic capabilities.</title>
        <authorList>
            <person name="Ivanova A."/>
        </authorList>
    </citation>
    <scope>NUCLEOTIDE SEQUENCE</scope>
    <source>
        <strain evidence="3">Ch08T</strain>
    </source>
</reference>
<evidence type="ECO:0000259" key="2">
    <source>
        <dbReference type="Pfam" id="PF18481"/>
    </source>
</evidence>
<dbReference type="Pfam" id="PF18481">
    <property type="entry name" value="DUF5616"/>
    <property type="match status" value="1"/>
</dbReference>
<dbReference type="InterPro" id="IPR041652">
    <property type="entry name" value="DUF5616"/>
</dbReference>
<dbReference type="Pfam" id="PF04256">
    <property type="entry name" value="DUF434"/>
    <property type="match status" value="1"/>
</dbReference>
<gene>
    <name evidence="3" type="ORF">V5E97_32175</name>
</gene>
<sequence>MPDTRKHRGSGPEDGVWFSREARPALTAAVADLSWLLSRGYALPSALKLVGDRHRLVERQRTAVFRSACSDEALARRRASRLDLGALRGRPLRVDGFNLVLTLESALGGGIVLGGRDGCFRDLAGVHGTYRRVEETRPALRLAARWLAEWGVGPCTWLLDAPVSNSGRLAAMIREEHAGWSAEVVPDPDALLTTPGDPVVTADAAILDRCEAWVNLARALVEAGVPTAFVVDLG</sequence>
<dbReference type="RefSeq" id="WP_406695673.1">
    <property type="nucleotide sequence ID" value="NZ_CP155447.1"/>
</dbReference>
<feature type="domain" description="DUF434" evidence="1">
    <location>
        <begin position="26"/>
        <end position="78"/>
    </location>
</feature>
<evidence type="ECO:0000259" key="1">
    <source>
        <dbReference type="Pfam" id="PF04256"/>
    </source>
</evidence>
<accession>A0AAU7CBT5</accession>
<name>A0AAU7CBT5_9BACT</name>
<dbReference type="PANTHER" id="PTHR42252">
    <property type="entry name" value="DUF5616 DOMAIN-CONTAINING PROTEIN"/>
    <property type="match status" value="1"/>
</dbReference>
<protein>
    <submittedName>
        <fullName evidence="3">DUF434 domain-containing protein</fullName>
    </submittedName>
</protein>
<feature type="domain" description="DUF5616" evidence="2">
    <location>
        <begin position="86"/>
        <end position="218"/>
    </location>
</feature>
<dbReference type="EMBL" id="CP155447">
    <property type="protein sequence ID" value="XBH02932.1"/>
    <property type="molecule type" value="Genomic_DNA"/>
</dbReference>